<name>A0A1G8HZN3_9RHOB</name>
<dbReference type="PANTHER" id="PTHR44688:SF16">
    <property type="entry name" value="DNA-BINDING TRANSCRIPTIONAL ACTIVATOR DEVR_DOSR"/>
    <property type="match status" value="1"/>
</dbReference>
<dbReference type="AlphaFoldDB" id="A0A1G8HZN3"/>
<organism evidence="5 6">
    <name type="scientific">Salipiger marinus</name>
    <dbReference type="NCBI Taxonomy" id="555512"/>
    <lineage>
        <taxon>Bacteria</taxon>
        <taxon>Pseudomonadati</taxon>
        <taxon>Pseudomonadota</taxon>
        <taxon>Alphaproteobacteria</taxon>
        <taxon>Rhodobacterales</taxon>
        <taxon>Roseobacteraceae</taxon>
        <taxon>Salipiger</taxon>
    </lineage>
</organism>
<dbReference type="STRING" id="555512.SAMN04487993_1001125"/>
<evidence type="ECO:0000313" key="6">
    <source>
        <dbReference type="Proteomes" id="UP000199093"/>
    </source>
</evidence>
<dbReference type="EMBL" id="FNEJ01000001">
    <property type="protein sequence ID" value="SDI11900.1"/>
    <property type="molecule type" value="Genomic_DNA"/>
</dbReference>
<dbReference type="InterPro" id="IPR000792">
    <property type="entry name" value="Tscrpt_reg_LuxR_C"/>
</dbReference>
<sequence length="282" mass="31739">MMAAEQHVPELLQRFLIDLETTQGSEEVWRLIVCLGRELKLPCVDFIGASAYRNWKKTLFLRTSYDSAWLSAYNADPDLARWSYFRSHAMDRLTPIAVGLEFLDDYHPLPEARVAVLREAARRGMRAGFSIPLRQNAPSQVGLLTFTGNHSRRDMQRIIQAHGWTLSMAALTAHQRYMYHFTREFPERNQITGKQLELLEMIGAGHQDKQIAAQLEISVSAVRQRLNALIQNTGLSSRTELAALAMSLGVLPDPLHKACQAQVDTQGALEDEALDLLILSGT</sequence>
<dbReference type="InterPro" id="IPR016032">
    <property type="entry name" value="Sig_transdc_resp-reg_C-effctor"/>
</dbReference>
<evidence type="ECO:0000256" key="3">
    <source>
        <dbReference type="ARBA" id="ARBA00023163"/>
    </source>
</evidence>
<dbReference type="Gene3D" id="3.30.450.80">
    <property type="entry name" value="Transcription factor LuxR-like, autoinducer-binding domain"/>
    <property type="match status" value="1"/>
</dbReference>
<evidence type="ECO:0000256" key="2">
    <source>
        <dbReference type="ARBA" id="ARBA00023125"/>
    </source>
</evidence>
<feature type="domain" description="HTH luxR-type" evidence="4">
    <location>
        <begin position="184"/>
        <end position="249"/>
    </location>
</feature>
<protein>
    <submittedName>
        <fullName evidence="5">DNA-binding response regulator, NarL/FixJ family, contains REC and HTH domains</fullName>
    </submittedName>
</protein>
<dbReference type="InterPro" id="IPR036693">
    <property type="entry name" value="TF_LuxR_autoind-bd_dom_sf"/>
</dbReference>
<keyword evidence="3" id="KW-0804">Transcription</keyword>
<dbReference type="SUPFAM" id="SSF75516">
    <property type="entry name" value="Pheromone-binding domain of LuxR-like quorum-sensing transcription factors"/>
    <property type="match status" value="1"/>
</dbReference>
<dbReference type="SMART" id="SM00421">
    <property type="entry name" value="HTH_LUXR"/>
    <property type="match status" value="1"/>
</dbReference>
<proteinExistence type="predicted"/>
<evidence type="ECO:0000259" key="4">
    <source>
        <dbReference type="PROSITE" id="PS50043"/>
    </source>
</evidence>
<reference evidence="5 6" key="1">
    <citation type="submission" date="2016-10" db="EMBL/GenBank/DDBJ databases">
        <authorList>
            <person name="de Groot N.N."/>
        </authorList>
    </citation>
    <scope>NUCLEOTIDE SEQUENCE [LARGE SCALE GENOMIC DNA]</scope>
    <source>
        <strain evidence="5 6">DSM 26424</strain>
    </source>
</reference>
<dbReference type="Gene3D" id="1.10.10.10">
    <property type="entry name" value="Winged helix-like DNA-binding domain superfamily/Winged helix DNA-binding domain"/>
    <property type="match status" value="1"/>
</dbReference>
<dbReference type="Pfam" id="PF03472">
    <property type="entry name" value="Autoind_bind"/>
    <property type="match status" value="1"/>
</dbReference>
<dbReference type="GO" id="GO:0003677">
    <property type="term" value="F:DNA binding"/>
    <property type="evidence" value="ECO:0007669"/>
    <property type="project" value="UniProtKB-KW"/>
</dbReference>
<keyword evidence="6" id="KW-1185">Reference proteome</keyword>
<dbReference type="GO" id="GO:0006355">
    <property type="term" value="P:regulation of DNA-templated transcription"/>
    <property type="evidence" value="ECO:0007669"/>
    <property type="project" value="InterPro"/>
</dbReference>
<accession>A0A1G8HZN3</accession>
<keyword evidence="1" id="KW-0805">Transcription regulation</keyword>
<dbReference type="InterPro" id="IPR036388">
    <property type="entry name" value="WH-like_DNA-bd_sf"/>
</dbReference>
<dbReference type="SUPFAM" id="SSF46894">
    <property type="entry name" value="C-terminal effector domain of the bipartite response regulators"/>
    <property type="match status" value="1"/>
</dbReference>
<dbReference type="InterPro" id="IPR005143">
    <property type="entry name" value="TF_LuxR_autoind-bd_dom"/>
</dbReference>
<dbReference type="Proteomes" id="UP000199093">
    <property type="component" value="Unassembled WGS sequence"/>
</dbReference>
<keyword evidence="2 5" id="KW-0238">DNA-binding</keyword>
<dbReference type="PANTHER" id="PTHR44688">
    <property type="entry name" value="DNA-BINDING TRANSCRIPTIONAL ACTIVATOR DEVR_DOSR"/>
    <property type="match status" value="1"/>
</dbReference>
<dbReference type="Pfam" id="PF00196">
    <property type="entry name" value="GerE"/>
    <property type="match status" value="1"/>
</dbReference>
<dbReference type="PROSITE" id="PS50043">
    <property type="entry name" value="HTH_LUXR_2"/>
    <property type="match status" value="1"/>
</dbReference>
<gene>
    <name evidence="5" type="ORF">SAMN04487993_1001125</name>
</gene>
<evidence type="ECO:0000313" key="5">
    <source>
        <dbReference type="EMBL" id="SDI11900.1"/>
    </source>
</evidence>
<evidence type="ECO:0000256" key="1">
    <source>
        <dbReference type="ARBA" id="ARBA00023015"/>
    </source>
</evidence>